<protein>
    <submittedName>
        <fullName evidence="6">LANO_0B06788g1_1</fullName>
    </submittedName>
</protein>
<accession>A0A1G4IZ84</accession>
<dbReference type="InterPro" id="IPR045255">
    <property type="entry name" value="RanBP1-like"/>
</dbReference>
<dbReference type="PROSITE" id="PS50196">
    <property type="entry name" value="RANBD1"/>
    <property type="match status" value="1"/>
</dbReference>
<feature type="compositionally biased region" description="Basic and acidic residues" evidence="4">
    <location>
        <begin position="224"/>
        <end position="235"/>
    </location>
</feature>
<keyword evidence="2" id="KW-0597">Phosphoprotein</keyword>
<reference evidence="7" key="1">
    <citation type="submission" date="2016-03" db="EMBL/GenBank/DDBJ databases">
        <authorList>
            <person name="Devillers Hugo."/>
        </authorList>
    </citation>
    <scope>NUCLEOTIDE SEQUENCE [LARGE SCALE GENOMIC DNA]</scope>
</reference>
<dbReference type="GO" id="GO:0005634">
    <property type="term" value="C:nucleus"/>
    <property type="evidence" value="ECO:0007669"/>
    <property type="project" value="UniProtKB-SubCell"/>
</dbReference>
<evidence type="ECO:0000259" key="5">
    <source>
        <dbReference type="PROSITE" id="PS50196"/>
    </source>
</evidence>
<dbReference type="Gene3D" id="2.30.29.30">
    <property type="entry name" value="Pleckstrin-homology domain (PH domain)/Phosphotyrosine-binding domain (PTB)"/>
    <property type="match status" value="1"/>
</dbReference>
<name>A0A1G4IZ84_9SACH</name>
<feature type="compositionally biased region" description="Basic and acidic residues" evidence="4">
    <location>
        <begin position="23"/>
        <end position="37"/>
    </location>
</feature>
<dbReference type="InterPro" id="IPR011993">
    <property type="entry name" value="PH-like_dom_sf"/>
</dbReference>
<feature type="compositionally biased region" description="Polar residues" evidence="4">
    <location>
        <begin position="1"/>
        <end position="12"/>
    </location>
</feature>
<dbReference type="GO" id="GO:0006611">
    <property type="term" value="P:protein export from nucleus"/>
    <property type="evidence" value="ECO:0007669"/>
    <property type="project" value="UniProtKB-ARBA"/>
</dbReference>
<sequence length="365" mass="39626">MSDSSENQNSEPKNSDMPSGVSVEKKKPETKRSRSQDDISEEQDISTKKSKSDAKELENSKVTLQKQPKQMQETKPAVNAHVQNQETTEQSKTVSEKNRDETKTSQPKSDERETTKAKSAESKVQKALEKPKFAFGASSNFSAGFGIAKNDSDESKSSDTSSAAANKAEKPAAFGSGFAFGAGFHALNKDKSTSSTKVFENETEKAGKAEKAKSASSTPTSANSDDKNNGAERDGVVKLTKQDVKSGEESEESVYQVNAKLYQLTDLKEGWKERGVGALHVNLNRHTGKGRLVMRSRGILKVIMNVSLVKGVAVHKGFPASLNGEKFIRIVTVDHEKTPVQYAVKTGKAETATELHDNIVKLIPS</sequence>
<dbReference type="Pfam" id="PF00638">
    <property type="entry name" value="Ran_BP1"/>
    <property type="match status" value="1"/>
</dbReference>
<feature type="compositionally biased region" description="Polar residues" evidence="4">
    <location>
        <begin position="60"/>
        <end position="73"/>
    </location>
</feature>
<dbReference type="FunFam" id="2.30.29.30:FF:000454">
    <property type="entry name" value="Ran-specific GTPase-activating protein 2"/>
    <property type="match status" value="1"/>
</dbReference>
<feature type="compositionally biased region" description="Polar residues" evidence="4">
    <location>
        <begin position="81"/>
        <end position="93"/>
    </location>
</feature>
<feature type="compositionally biased region" description="Basic and acidic residues" evidence="4">
    <location>
        <begin position="94"/>
        <end position="132"/>
    </location>
</feature>
<dbReference type="Proteomes" id="UP000189911">
    <property type="component" value="Chromosome B"/>
</dbReference>
<feature type="compositionally biased region" description="Basic and acidic residues" evidence="4">
    <location>
        <begin position="45"/>
        <end position="59"/>
    </location>
</feature>
<feature type="domain" description="RanBD1" evidence="5">
    <location>
        <begin position="232"/>
        <end position="365"/>
    </location>
</feature>
<evidence type="ECO:0000256" key="4">
    <source>
        <dbReference type="SAM" id="MobiDB-lite"/>
    </source>
</evidence>
<gene>
    <name evidence="6" type="ORF">LANO_0B06788G</name>
</gene>
<dbReference type="PANTHER" id="PTHR23138:SF142">
    <property type="entry name" value="RAN-BINDING PROTEIN 3B-RELATED"/>
    <property type="match status" value="1"/>
</dbReference>
<feature type="region of interest" description="Disordered" evidence="4">
    <location>
        <begin position="191"/>
        <end position="235"/>
    </location>
</feature>
<evidence type="ECO:0000256" key="3">
    <source>
        <dbReference type="ARBA" id="ARBA00023242"/>
    </source>
</evidence>
<evidence type="ECO:0000313" key="6">
    <source>
        <dbReference type="EMBL" id="SCU82577.1"/>
    </source>
</evidence>
<feature type="compositionally biased region" description="Basic and acidic residues" evidence="4">
    <location>
        <begin position="199"/>
        <end position="213"/>
    </location>
</feature>
<dbReference type="EMBL" id="LT598450">
    <property type="protein sequence ID" value="SCU82577.1"/>
    <property type="molecule type" value="Genomic_DNA"/>
</dbReference>
<dbReference type="CDD" id="cd13180">
    <property type="entry name" value="RanBD_RanBP3"/>
    <property type="match status" value="1"/>
</dbReference>
<dbReference type="PANTHER" id="PTHR23138">
    <property type="entry name" value="RAN BINDING PROTEIN"/>
    <property type="match status" value="1"/>
</dbReference>
<dbReference type="AlphaFoldDB" id="A0A1G4IZ84"/>
<dbReference type="GO" id="GO:0006607">
    <property type="term" value="P:NLS-bearing protein import into nucleus"/>
    <property type="evidence" value="ECO:0007669"/>
    <property type="project" value="TreeGrafter"/>
</dbReference>
<comment type="subcellular location">
    <subcellularLocation>
        <location evidence="1">Nucleus</location>
    </subcellularLocation>
</comment>
<evidence type="ECO:0000256" key="1">
    <source>
        <dbReference type="ARBA" id="ARBA00004123"/>
    </source>
</evidence>
<dbReference type="SUPFAM" id="SSF50729">
    <property type="entry name" value="PH domain-like"/>
    <property type="match status" value="1"/>
</dbReference>
<feature type="region of interest" description="Disordered" evidence="4">
    <location>
        <begin position="1"/>
        <end position="168"/>
    </location>
</feature>
<evidence type="ECO:0000313" key="7">
    <source>
        <dbReference type="Proteomes" id="UP000189911"/>
    </source>
</evidence>
<evidence type="ECO:0000256" key="2">
    <source>
        <dbReference type="ARBA" id="ARBA00022553"/>
    </source>
</evidence>
<dbReference type="OrthoDB" id="411251at2759"/>
<dbReference type="SMART" id="SM00160">
    <property type="entry name" value="RanBD"/>
    <property type="match status" value="1"/>
</dbReference>
<feature type="compositionally biased region" description="Low complexity" evidence="4">
    <location>
        <begin position="158"/>
        <end position="168"/>
    </location>
</feature>
<dbReference type="InterPro" id="IPR000156">
    <property type="entry name" value="Ran_bind_dom"/>
</dbReference>
<organism evidence="6 7">
    <name type="scientific">Lachancea nothofagi CBS 11611</name>
    <dbReference type="NCBI Taxonomy" id="1266666"/>
    <lineage>
        <taxon>Eukaryota</taxon>
        <taxon>Fungi</taxon>
        <taxon>Dikarya</taxon>
        <taxon>Ascomycota</taxon>
        <taxon>Saccharomycotina</taxon>
        <taxon>Saccharomycetes</taxon>
        <taxon>Saccharomycetales</taxon>
        <taxon>Saccharomycetaceae</taxon>
        <taxon>Lachancea</taxon>
    </lineage>
</organism>
<proteinExistence type="predicted"/>
<keyword evidence="7" id="KW-1185">Reference proteome</keyword>
<feature type="compositionally biased region" description="Low complexity" evidence="4">
    <location>
        <begin position="214"/>
        <end position="223"/>
    </location>
</feature>
<keyword evidence="3" id="KW-0539">Nucleus</keyword>